<name>A0ABR2L633_9EUKA</name>
<dbReference type="PANTHER" id="PTHR24006">
    <property type="entry name" value="UBIQUITIN CARBOXYL-TERMINAL HYDROLASE"/>
    <property type="match status" value="1"/>
</dbReference>
<evidence type="ECO:0000313" key="10">
    <source>
        <dbReference type="Proteomes" id="UP001470230"/>
    </source>
</evidence>
<dbReference type="InterPro" id="IPR038765">
    <property type="entry name" value="Papain-like_cys_pep_sf"/>
</dbReference>
<keyword evidence="7" id="KW-0788">Thiol protease</keyword>
<dbReference type="Pfam" id="PF00443">
    <property type="entry name" value="UCH"/>
    <property type="match status" value="1"/>
</dbReference>
<comment type="similarity">
    <text evidence="2">Belongs to the peptidase C19 family.</text>
</comment>
<dbReference type="InterPro" id="IPR028889">
    <property type="entry name" value="USP"/>
</dbReference>
<evidence type="ECO:0000256" key="7">
    <source>
        <dbReference type="ARBA" id="ARBA00022807"/>
    </source>
</evidence>
<evidence type="ECO:0000256" key="3">
    <source>
        <dbReference type="ARBA" id="ARBA00012759"/>
    </source>
</evidence>
<dbReference type="Proteomes" id="UP001470230">
    <property type="component" value="Unassembled WGS sequence"/>
</dbReference>
<comment type="catalytic activity">
    <reaction evidence="1">
        <text>Thiol-dependent hydrolysis of ester, thioester, amide, peptide and isopeptide bonds formed by the C-terminal Gly of ubiquitin (a 76-residue protein attached to proteins as an intracellular targeting signal).</text>
        <dbReference type="EC" id="3.4.19.12"/>
    </reaction>
</comment>
<proteinExistence type="inferred from homology"/>
<evidence type="ECO:0000256" key="6">
    <source>
        <dbReference type="ARBA" id="ARBA00022801"/>
    </source>
</evidence>
<evidence type="ECO:0000256" key="1">
    <source>
        <dbReference type="ARBA" id="ARBA00000707"/>
    </source>
</evidence>
<dbReference type="InterPro" id="IPR001394">
    <property type="entry name" value="Peptidase_C19_UCH"/>
</dbReference>
<evidence type="ECO:0000256" key="5">
    <source>
        <dbReference type="ARBA" id="ARBA00022786"/>
    </source>
</evidence>
<dbReference type="PANTHER" id="PTHR24006:SF888">
    <property type="entry name" value="UBIQUITIN CARBOXYL-TERMINAL HYDROLASE 30"/>
    <property type="match status" value="1"/>
</dbReference>
<keyword evidence="6 9" id="KW-0378">Hydrolase</keyword>
<dbReference type="EMBL" id="JAPFFF010000001">
    <property type="protein sequence ID" value="KAK8898814.1"/>
    <property type="molecule type" value="Genomic_DNA"/>
</dbReference>
<evidence type="ECO:0000256" key="4">
    <source>
        <dbReference type="ARBA" id="ARBA00022670"/>
    </source>
</evidence>
<organism evidence="9 10">
    <name type="scientific">Tritrichomonas musculus</name>
    <dbReference type="NCBI Taxonomy" id="1915356"/>
    <lineage>
        <taxon>Eukaryota</taxon>
        <taxon>Metamonada</taxon>
        <taxon>Parabasalia</taxon>
        <taxon>Tritrichomonadida</taxon>
        <taxon>Tritrichomonadidae</taxon>
        <taxon>Tritrichomonas</taxon>
    </lineage>
</organism>
<keyword evidence="10" id="KW-1185">Reference proteome</keyword>
<protein>
    <recommendedName>
        <fullName evidence="3">ubiquitinyl hydrolase 1</fullName>
        <ecNumber evidence="3">3.4.19.12</ecNumber>
    </recommendedName>
</protein>
<dbReference type="PROSITE" id="PS50235">
    <property type="entry name" value="USP_3"/>
    <property type="match status" value="1"/>
</dbReference>
<comment type="caution">
    <text evidence="9">The sequence shown here is derived from an EMBL/GenBank/DDBJ whole genome shotgun (WGS) entry which is preliminary data.</text>
</comment>
<accession>A0ABR2L633</accession>
<gene>
    <name evidence="9" type="ORF">M9Y10_001106</name>
</gene>
<dbReference type="GO" id="GO:0016787">
    <property type="term" value="F:hydrolase activity"/>
    <property type="evidence" value="ECO:0007669"/>
    <property type="project" value="UniProtKB-KW"/>
</dbReference>
<sequence>MGNNSTKPISDELGPNFPKNIHLLKLKNIGNTCYANSLIQALMNSTNVTNYLTEIHKELERHQLPEAIKDSPLCYLYKIFIIKSTAKQRDVLIEPKDFLESVIKQVPDFKIGIQHDSHEFFVYLLSSFDESIQKINSQYNTKFHSFSDLFIYHSITSQQCLMCGNISKTEEDFNCFYLSIKERNSLNSRLKQSQQPEYLQGEGKRFCNKCKIKQEMKIQCKYTKIPPVVVFQLQRFEFNRETCKMTKLHQHIPFPSAIDLNSKHYELKSVVVHIGASLSSGHFIAVLFIHEKWILASDSTLSVLDNHQVEEFFAVGEGKGPTSPSAYLLFYEQSVQKH</sequence>
<evidence type="ECO:0000256" key="2">
    <source>
        <dbReference type="ARBA" id="ARBA00009085"/>
    </source>
</evidence>
<keyword evidence="4" id="KW-0645">Protease</keyword>
<dbReference type="Gene3D" id="3.90.70.10">
    <property type="entry name" value="Cysteine proteinases"/>
    <property type="match status" value="1"/>
</dbReference>
<dbReference type="EC" id="3.4.19.12" evidence="3"/>
<keyword evidence="5" id="KW-0833">Ubl conjugation pathway</keyword>
<feature type="domain" description="USP" evidence="8">
    <location>
        <begin position="24"/>
        <end position="334"/>
    </location>
</feature>
<evidence type="ECO:0000259" key="8">
    <source>
        <dbReference type="PROSITE" id="PS50235"/>
    </source>
</evidence>
<dbReference type="InterPro" id="IPR050164">
    <property type="entry name" value="Peptidase_C19"/>
</dbReference>
<dbReference type="InterPro" id="IPR018200">
    <property type="entry name" value="USP_CS"/>
</dbReference>
<evidence type="ECO:0000313" key="9">
    <source>
        <dbReference type="EMBL" id="KAK8898814.1"/>
    </source>
</evidence>
<dbReference type="PROSITE" id="PS00973">
    <property type="entry name" value="USP_2"/>
    <property type="match status" value="1"/>
</dbReference>
<reference evidence="9 10" key="1">
    <citation type="submission" date="2024-04" db="EMBL/GenBank/DDBJ databases">
        <title>Tritrichomonas musculus Genome.</title>
        <authorList>
            <person name="Alves-Ferreira E."/>
            <person name="Grigg M."/>
            <person name="Lorenzi H."/>
            <person name="Galac M."/>
        </authorList>
    </citation>
    <scope>NUCLEOTIDE SEQUENCE [LARGE SCALE GENOMIC DNA]</scope>
    <source>
        <strain evidence="9 10">EAF2021</strain>
    </source>
</reference>
<dbReference type="SUPFAM" id="SSF54001">
    <property type="entry name" value="Cysteine proteinases"/>
    <property type="match status" value="1"/>
</dbReference>